<dbReference type="EMBL" id="QMNG01000052">
    <property type="protein sequence ID" value="RLC36489.1"/>
    <property type="molecule type" value="Genomic_DNA"/>
</dbReference>
<organism evidence="1 2">
    <name type="scientific">candidate division Kazan bacterium</name>
    <dbReference type="NCBI Taxonomy" id="2202143"/>
    <lineage>
        <taxon>Bacteria</taxon>
        <taxon>Bacteria division Kazan-3B-28</taxon>
    </lineage>
</organism>
<proteinExistence type="predicted"/>
<sequence>MIIKTSSGRSFDTDRDLSAAERHIVQKLMAWESLVTSREQFMQKKTDALLKGWENSGPVKESPALRDIIKDIEKKVVVRLNEEPL</sequence>
<dbReference type="AlphaFoldDB" id="A0A420ZBT0"/>
<dbReference type="Proteomes" id="UP000281261">
    <property type="component" value="Unassembled WGS sequence"/>
</dbReference>
<protein>
    <submittedName>
        <fullName evidence="1">Uncharacterized protein</fullName>
    </submittedName>
</protein>
<evidence type="ECO:0000313" key="2">
    <source>
        <dbReference type="Proteomes" id="UP000281261"/>
    </source>
</evidence>
<gene>
    <name evidence="1" type="ORF">DRH29_04455</name>
</gene>
<comment type="caution">
    <text evidence="1">The sequence shown here is derived from an EMBL/GenBank/DDBJ whole genome shotgun (WGS) entry which is preliminary data.</text>
</comment>
<name>A0A420ZBT0_UNCK3</name>
<reference evidence="1 2" key="1">
    <citation type="submission" date="2018-06" db="EMBL/GenBank/DDBJ databases">
        <title>Extensive metabolic versatility and redundancy in microbially diverse, dynamic hydrothermal sediments.</title>
        <authorList>
            <person name="Dombrowski N."/>
            <person name="Teske A."/>
            <person name="Baker B.J."/>
        </authorList>
    </citation>
    <scope>NUCLEOTIDE SEQUENCE [LARGE SCALE GENOMIC DNA]</scope>
    <source>
        <strain evidence="1">B79_G16</strain>
    </source>
</reference>
<evidence type="ECO:0000313" key="1">
    <source>
        <dbReference type="EMBL" id="RLC36489.1"/>
    </source>
</evidence>
<accession>A0A420ZBT0</accession>